<dbReference type="InterPro" id="IPR013328">
    <property type="entry name" value="6PGD_dom2"/>
</dbReference>
<dbReference type="RefSeq" id="XP_024324486.1">
    <property type="nucleotide sequence ID" value="XM_024467856.1"/>
</dbReference>
<dbReference type="Gene3D" id="1.10.1040.10">
    <property type="entry name" value="N-(1-d-carboxylethyl)-l-norvaline Dehydrogenase, domain 2"/>
    <property type="match status" value="1"/>
</dbReference>
<evidence type="ECO:0000259" key="2">
    <source>
        <dbReference type="Pfam" id="PF00725"/>
    </source>
</evidence>
<feature type="region of interest" description="Disordered" evidence="1">
    <location>
        <begin position="430"/>
        <end position="477"/>
    </location>
</feature>
<dbReference type="GeneID" id="36287294"/>
<dbReference type="VEuPathDB" id="FungiDB:GMDG_07735"/>
<dbReference type="SUPFAM" id="SSF63825">
    <property type="entry name" value="YWTD domain"/>
    <property type="match status" value="1"/>
</dbReference>
<dbReference type="GO" id="GO:0006631">
    <property type="term" value="P:fatty acid metabolic process"/>
    <property type="evidence" value="ECO:0007669"/>
    <property type="project" value="InterPro"/>
</dbReference>
<dbReference type="Pfam" id="PF00725">
    <property type="entry name" value="3HCDH"/>
    <property type="match status" value="1"/>
</dbReference>
<dbReference type="Proteomes" id="UP000077154">
    <property type="component" value="Unassembled WGS sequence"/>
</dbReference>
<evidence type="ECO:0000313" key="3">
    <source>
        <dbReference type="EMBL" id="OAF59202.1"/>
    </source>
</evidence>
<evidence type="ECO:0000256" key="1">
    <source>
        <dbReference type="SAM" id="MobiDB-lite"/>
    </source>
</evidence>
<dbReference type="SUPFAM" id="SSF48179">
    <property type="entry name" value="6-phosphogluconate dehydrogenase C-terminal domain-like"/>
    <property type="match status" value="1"/>
</dbReference>
<dbReference type="InterPro" id="IPR011042">
    <property type="entry name" value="6-blade_b-propeller_TolB-like"/>
</dbReference>
<reference evidence="3" key="1">
    <citation type="submission" date="2016-03" db="EMBL/GenBank/DDBJ databases">
        <title>Updated assembly of Pseudogymnoascus destructans, the fungus causing white-nose syndrome of bats.</title>
        <authorList>
            <person name="Palmer J.M."/>
            <person name="Drees K.P."/>
            <person name="Foster J.T."/>
            <person name="Lindner D.L."/>
        </authorList>
    </citation>
    <scope>NUCLEOTIDE SEQUENCE [LARGE SCALE GENOMIC DNA]</scope>
    <source>
        <strain evidence="3">20631-21</strain>
    </source>
</reference>
<protein>
    <recommendedName>
        <fullName evidence="2">3-hydroxyacyl-CoA dehydrogenase C-terminal domain-containing protein</fullName>
    </recommendedName>
</protein>
<dbReference type="InterPro" id="IPR006108">
    <property type="entry name" value="3HC_DH_C"/>
</dbReference>
<dbReference type="PANTHER" id="PTHR48075:SF3">
    <property type="entry name" value="3-HYDROXYACYL-COA DEHYDROGENASE"/>
    <property type="match status" value="1"/>
</dbReference>
<proteinExistence type="predicted"/>
<feature type="compositionally biased region" description="Polar residues" evidence="1">
    <location>
        <begin position="458"/>
        <end position="467"/>
    </location>
</feature>
<dbReference type="EMBL" id="KV441394">
    <property type="protein sequence ID" value="OAF59202.1"/>
    <property type="molecule type" value="Genomic_DNA"/>
</dbReference>
<organism evidence="3">
    <name type="scientific">Pseudogymnoascus destructans</name>
    <dbReference type="NCBI Taxonomy" id="655981"/>
    <lineage>
        <taxon>Eukaryota</taxon>
        <taxon>Fungi</taxon>
        <taxon>Dikarya</taxon>
        <taxon>Ascomycota</taxon>
        <taxon>Pezizomycotina</taxon>
        <taxon>Leotiomycetes</taxon>
        <taxon>Thelebolales</taxon>
        <taxon>Thelebolaceae</taxon>
        <taxon>Pseudogymnoascus</taxon>
    </lineage>
</organism>
<name>A0A177ACN7_9PEZI</name>
<sequence>MGLHPSHQLLLQIQRHDPRRPLSGPASSVDPAKRVVELMTCGVTAPAIFPFLHAELSRIKMKSGRLKRECLTVFSEGVGSPSDIDGVWTHMFGSSDGPCKLMDQVGLDTIAHIEGHYVEERGFNPSARDFVVHEYVNKGKLGKKSPSGGLYPSQPDPVPAQTLYILDLGLTNLAAPMSSGRVLKGSVDGKSPLVTLAGSEAQPDGMTTLGNRIYWTSMGPPSTNTGSIRSSTPRGEDVTTILPAGEVHTPKQITADMTNGYLYVSDREGMRVLRFRPDGSDLTTLVKTTRLIAVDPVHRVVYWSQKGPSKGGQGRIMRASLDIPRGETTETRTDIEVLFSGLPEPTDLCASVARDAKKGAGETELERKLGYQIILGGLHEAMGYNSKSPTDSSTPLTLGALPVRSSLRVSPLSSSHLFIELRDMTAFRNLKPNLGPTPVRTPSGPLSYTRPPPPHNFSRCTLSTRTRTPAVPYDQGP</sequence>
<dbReference type="AlphaFoldDB" id="A0A177ACN7"/>
<dbReference type="PANTHER" id="PTHR48075">
    <property type="entry name" value="3-HYDROXYACYL-COA DEHYDROGENASE FAMILY PROTEIN"/>
    <property type="match status" value="1"/>
</dbReference>
<gene>
    <name evidence="3" type="ORF">VC83_04221</name>
</gene>
<feature type="domain" description="3-hydroxyacyl-CoA dehydrogenase C-terminal" evidence="2">
    <location>
        <begin position="67"/>
        <end position="148"/>
    </location>
</feature>
<dbReference type="eggNOG" id="KOG2304">
    <property type="taxonomic scope" value="Eukaryota"/>
</dbReference>
<dbReference type="OrthoDB" id="5958943at2759"/>
<dbReference type="Gene3D" id="2.120.10.30">
    <property type="entry name" value="TolB, C-terminal domain"/>
    <property type="match status" value="1"/>
</dbReference>
<dbReference type="InterPro" id="IPR008927">
    <property type="entry name" value="6-PGluconate_DH-like_C_sf"/>
</dbReference>
<dbReference type="GO" id="GO:0016616">
    <property type="term" value="F:oxidoreductase activity, acting on the CH-OH group of donors, NAD or NADP as acceptor"/>
    <property type="evidence" value="ECO:0007669"/>
    <property type="project" value="InterPro"/>
</dbReference>
<accession>A0A177ACN7</accession>